<dbReference type="OrthoDB" id="25896at2759"/>
<dbReference type="EMBL" id="LAZP02000109">
    <property type="protein sequence ID" value="PFH60760.1"/>
    <property type="molecule type" value="Genomic_DNA"/>
</dbReference>
<protein>
    <submittedName>
        <fullName evidence="1">Uncharacterized protein</fullName>
    </submittedName>
</protein>
<dbReference type="Gene3D" id="3.40.50.300">
    <property type="entry name" value="P-loop containing nucleotide triphosphate hydrolases"/>
    <property type="match status" value="1"/>
</dbReference>
<dbReference type="STRING" id="268505.A0A2A9PIP3"/>
<evidence type="ECO:0000313" key="1">
    <source>
        <dbReference type="EMBL" id="PFH60760.1"/>
    </source>
</evidence>
<comment type="caution">
    <text evidence="1">The sequence shown here is derived from an EMBL/GenBank/DDBJ whole genome shotgun (WGS) entry which is preliminary data.</text>
</comment>
<dbReference type="Proteomes" id="UP000037136">
    <property type="component" value="Unassembled WGS sequence"/>
</dbReference>
<name>A0A2A9PIP3_OPHUN</name>
<dbReference type="GO" id="GO:0003924">
    <property type="term" value="F:GTPase activity"/>
    <property type="evidence" value="ECO:0007669"/>
    <property type="project" value="InterPro"/>
</dbReference>
<keyword evidence="2" id="KW-1185">Reference proteome</keyword>
<dbReference type="InterPro" id="IPR001806">
    <property type="entry name" value="Small_GTPase"/>
</dbReference>
<accession>A0A2A9PIP3</accession>
<reference evidence="1 2" key="2">
    <citation type="journal article" date="2017" name="Sci. Rep.">
        <title>Ant-infecting Ophiocordyceps genomes reveal a high diversity of potential behavioral manipulation genes and a possible major role for enterotoxins.</title>
        <authorList>
            <person name="de Bekker C."/>
            <person name="Ohm R.A."/>
            <person name="Evans H.C."/>
            <person name="Brachmann A."/>
            <person name="Hughes D.P."/>
        </authorList>
    </citation>
    <scope>NUCLEOTIDE SEQUENCE [LARGE SCALE GENOMIC DNA]</scope>
    <source>
        <strain evidence="1 2">SC16a</strain>
    </source>
</reference>
<gene>
    <name evidence="1" type="ORF">XA68_10374</name>
</gene>
<dbReference type="AlphaFoldDB" id="A0A2A9PIP3"/>
<dbReference type="Pfam" id="PF00071">
    <property type="entry name" value="Ras"/>
    <property type="match status" value="1"/>
</dbReference>
<organism evidence="1 2">
    <name type="scientific">Ophiocordyceps unilateralis</name>
    <name type="common">Zombie-ant fungus</name>
    <name type="synonym">Torrubia unilateralis</name>
    <dbReference type="NCBI Taxonomy" id="268505"/>
    <lineage>
        <taxon>Eukaryota</taxon>
        <taxon>Fungi</taxon>
        <taxon>Dikarya</taxon>
        <taxon>Ascomycota</taxon>
        <taxon>Pezizomycotina</taxon>
        <taxon>Sordariomycetes</taxon>
        <taxon>Hypocreomycetidae</taxon>
        <taxon>Hypocreales</taxon>
        <taxon>Ophiocordycipitaceae</taxon>
        <taxon>Ophiocordyceps</taxon>
    </lineage>
</organism>
<dbReference type="SUPFAM" id="SSF52540">
    <property type="entry name" value="P-loop containing nucleoside triphosphate hydrolases"/>
    <property type="match status" value="1"/>
</dbReference>
<dbReference type="GO" id="GO:0005525">
    <property type="term" value="F:GTP binding"/>
    <property type="evidence" value="ECO:0007669"/>
    <property type="project" value="InterPro"/>
</dbReference>
<proteinExistence type="predicted"/>
<sequence>MITIVQWWIHARAKGFNNATQIFPPLVHLVGNKRDIRQSCPGGTANCPGGLFHSCCVTVAEATATARSIRADRYVECSALTGEGMETVLDESAAEATRRVIARAMAKKNLCRHEG</sequence>
<reference evidence="1 2" key="1">
    <citation type="journal article" date="2015" name="BMC Genomics">
        <title>Gene expression during zombie ant biting behavior reflects the complexity underlying fungal parasitic behavioral manipulation.</title>
        <authorList>
            <person name="de Bekker C."/>
            <person name="Ohm R.A."/>
            <person name="Loreto R.G."/>
            <person name="Sebastian A."/>
            <person name="Albert I."/>
            <person name="Merrow M."/>
            <person name="Brachmann A."/>
            <person name="Hughes D.P."/>
        </authorList>
    </citation>
    <scope>NUCLEOTIDE SEQUENCE [LARGE SCALE GENOMIC DNA]</scope>
    <source>
        <strain evidence="1 2">SC16a</strain>
    </source>
</reference>
<evidence type="ECO:0000313" key="2">
    <source>
        <dbReference type="Proteomes" id="UP000037136"/>
    </source>
</evidence>
<dbReference type="InterPro" id="IPR027417">
    <property type="entry name" value="P-loop_NTPase"/>
</dbReference>